<evidence type="ECO:0000259" key="3">
    <source>
        <dbReference type="Pfam" id="PF14461"/>
    </source>
</evidence>
<dbReference type="InterPro" id="IPR000594">
    <property type="entry name" value="ThiF_NAD_FAD-bd"/>
</dbReference>
<dbReference type="EMBL" id="CP000157">
    <property type="protein sequence ID" value="ABC62900.1"/>
    <property type="molecule type" value="Genomic_DNA"/>
</dbReference>
<keyword evidence="5" id="KW-1185">Reference proteome</keyword>
<dbReference type="SUPFAM" id="SSF69572">
    <property type="entry name" value="Activating enzymes of the ubiquitin-like proteins"/>
    <property type="match status" value="1"/>
</dbReference>
<dbReference type="GO" id="GO:0008641">
    <property type="term" value="F:ubiquitin-like modifier activating enzyme activity"/>
    <property type="evidence" value="ECO:0007669"/>
    <property type="project" value="InterPro"/>
</dbReference>
<evidence type="ECO:0000259" key="2">
    <source>
        <dbReference type="Pfam" id="PF00899"/>
    </source>
</evidence>
<evidence type="ECO:0000313" key="5">
    <source>
        <dbReference type="Proteomes" id="UP000008808"/>
    </source>
</evidence>
<dbReference type="Proteomes" id="UP000008808">
    <property type="component" value="Chromosome"/>
</dbReference>
<dbReference type="eggNOG" id="COG0476">
    <property type="taxonomic scope" value="Bacteria"/>
</dbReference>
<sequence>MMSLADRWRAIAATLANKGFTEQQGASPEFRGSINVHGRAVDIELVIPDSKFVELPIVRLVDRKQLPAGAFGHISRDDIEGSVVCFAPATGLPLDFHDPGGSVLRVLRQTELSLEKSFAGQGGAEVAAEYQEYWIEKEPNFRVLVSRDGTTERQSGLQYAVFKPATGSPFFAIADTISLHDHEATRLSGAVIFHLDAELGPTADRVVPNNFLSLEQWFRAQTTVVADRWRECERALLSGKFVCLAANNCTLGVRIELPANIAMAVRTKKLRSSKLQPLLAKQKTKLDIKRSGGYWTGLAEIAQRNLHGIKTLDGKAIALVGCGTLGSHLAKFLIQSGAGAGAPLTLIDGQVLSAGNIGRHYLGHSRIGERKASALAEELRSFHPQCDIRATVGDALAQKAVLADSDLLVDATGDWNTQYALNELFYEDDISAEAILHCWISGNGAAVQAFLNVRGDDCCFRCLRPSMDAGPRFPALKPGVEANMAPATCGDGNYIPYSVAAPAIAAGLACDMAIGWANDKPGARLRTIVLDHERGIERKPTSPSAHKTCPSCLSRDES</sequence>
<dbReference type="InterPro" id="IPR032701">
    <property type="entry name" value="Prok-E2_B_dom"/>
</dbReference>
<organism evidence="4 5">
    <name type="scientific">Erythrobacter litoralis (strain HTCC2594)</name>
    <dbReference type="NCBI Taxonomy" id="314225"/>
    <lineage>
        <taxon>Bacteria</taxon>
        <taxon>Pseudomonadati</taxon>
        <taxon>Pseudomonadota</taxon>
        <taxon>Alphaproteobacteria</taxon>
        <taxon>Sphingomonadales</taxon>
        <taxon>Erythrobacteraceae</taxon>
        <taxon>Erythrobacter/Porphyrobacter group</taxon>
        <taxon>Erythrobacter</taxon>
    </lineage>
</organism>
<dbReference type="OrthoDB" id="891532at2"/>
<protein>
    <submittedName>
        <fullName evidence="4">Uncharacterized protein</fullName>
    </submittedName>
</protein>
<feature type="domain" description="Prokaryotic E2 family B" evidence="3">
    <location>
        <begin position="5"/>
        <end position="143"/>
    </location>
</feature>
<dbReference type="GO" id="GO:0061503">
    <property type="term" value="F:tRNA threonylcarbamoyladenosine dehydratase"/>
    <property type="evidence" value="ECO:0007669"/>
    <property type="project" value="TreeGrafter"/>
</dbReference>
<evidence type="ECO:0000313" key="4">
    <source>
        <dbReference type="EMBL" id="ABC62900.1"/>
    </source>
</evidence>
<dbReference type="Gene3D" id="3.40.50.720">
    <property type="entry name" value="NAD(P)-binding Rossmann-like Domain"/>
    <property type="match status" value="1"/>
</dbReference>
<dbReference type="STRING" id="314225.ELI_04040"/>
<dbReference type="PANTHER" id="PTHR43267:SF1">
    <property type="entry name" value="TRNA THREONYLCARBAMOYLADENOSINE DEHYDRATASE"/>
    <property type="match status" value="1"/>
</dbReference>
<dbReference type="PANTHER" id="PTHR43267">
    <property type="entry name" value="TRNA THREONYLCARBAMOYLADENOSINE DEHYDRATASE"/>
    <property type="match status" value="1"/>
</dbReference>
<dbReference type="KEGG" id="eli:ELI_04040"/>
<dbReference type="AlphaFoldDB" id="Q2NBP1"/>
<proteinExistence type="predicted"/>
<dbReference type="InterPro" id="IPR045886">
    <property type="entry name" value="ThiF/MoeB/HesA"/>
</dbReference>
<dbReference type="CDD" id="cd01483">
    <property type="entry name" value="E1_enzyme_family"/>
    <property type="match status" value="1"/>
</dbReference>
<accession>Q2NBP1</accession>
<feature type="domain" description="THIF-type NAD/FAD binding fold" evidence="2">
    <location>
        <begin position="307"/>
        <end position="520"/>
    </location>
</feature>
<dbReference type="InterPro" id="IPR035985">
    <property type="entry name" value="Ubiquitin-activating_enz"/>
</dbReference>
<evidence type="ECO:0000256" key="1">
    <source>
        <dbReference type="SAM" id="MobiDB-lite"/>
    </source>
</evidence>
<dbReference type="Pfam" id="PF00899">
    <property type="entry name" value="ThiF"/>
    <property type="match status" value="1"/>
</dbReference>
<dbReference type="Pfam" id="PF14461">
    <property type="entry name" value="Prok-E2_B"/>
    <property type="match status" value="1"/>
</dbReference>
<dbReference type="GO" id="GO:0061504">
    <property type="term" value="P:cyclic threonylcarbamoyladenosine biosynthetic process"/>
    <property type="evidence" value="ECO:0007669"/>
    <property type="project" value="TreeGrafter"/>
</dbReference>
<gene>
    <name evidence="4" type="ordered locus">ELI_04040</name>
</gene>
<dbReference type="RefSeq" id="WP_011413776.1">
    <property type="nucleotide sequence ID" value="NC_007722.1"/>
</dbReference>
<dbReference type="HOGENOM" id="CLU_032708_1_0_5"/>
<feature type="region of interest" description="Disordered" evidence="1">
    <location>
        <begin position="537"/>
        <end position="558"/>
    </location>
</feature>
<reference evidence="5" key="1">
    <citation type="journal article" date="2009" name="J. Bacteriol.">
        <title>Complete genome sequence of Erythrobacter litoralis HTCC2594.</title>
        <authorList>
            <person name="Oh H.M."/>
            <person name="Giovannoni S.J."/>
            <person name="Ferriera S."/>
            <person name="Johnson J."/>
            <person name="Cho J.C."/>
        </authorList>
    </citation>
    <scope>NUCLEOTIDE SEQUENCE [LARGE SCALE GENOMIC DNA]</scope>
    <source>
        <strain evidence="5">HTCC2594</strain>
    </source>
</reference>
<name>Q2NBP1_ERYLH</name>